<dbReference type="RefSeq" id="WP_136734483.1">
    <property type="nucleotide sequence ID" value="NZ_SWDB01000004.1"/>
</dbReference>
<evidence type="ECO:0000313" key="10">
    <source>
        <dbReference type="Proteomes" id="UP000307999"/>
    </source>
</evidence>
<evidence type="ECO:0000256" key="5">
    <source>
        <dbReference type="ARBA" id="ARBA00023065"/>
    </source>
</evidence>
<comment type="function">
    <text evidence="8">Probably functions as a manganese efflux pump.</text>
</comment>
<evidence type="ECO:0000256" key="8">
    <source>
        <dbReference type="HAMAP-Rule" id="MF_01521"/>
    </source>
</evidence>
<comment type="similarity">
    <text evidence="8">Belongs to the MntP (TC 9.B.29) family.</text>
</comment>
<comment type="subcellular location">
    <subcellularLocation>
        <location evidence="8">Cell membrane</location>
        <topology evidence="8">Multi-pass membrane protein</topology>
    </subcellularLocation>
</comment>
<feature type="transmembrane region" description="Helical" evidence="8">
    <location>
        <begin position="104"/>
        <end position="124"/>
    </location>
</feature>
<feature type="transmembrane region" description="Helical" evidence="8">
    <location>
        <begin position="161"/>
        <end position="178"/>
    </location>
</feature>
<dbReference type="Pfam" id="PF02659">
    <property type="entry name" value="Mntp"/>
    <property type="match status" value="1"/>
</dbReference>
<dbReference type="HAMAP" id="MF_01521">
    <property type="entry name" value="MntP_pump"/>
    <property type="match status" value="1"/>
</dbReference>
<gene>
    <name evidence="8" type="primary">mntP</name>
    <name evidence="9" type="ORF">E8M12_02415</name>
</gene>
<evidence type="ECO:0000256" key="4">
    <source>
        <dbReference type="ARBA" id="ARBA00022989"/>
    </source>
</evidence>
<dbReference type="InterPro" id="IPR003810">
    <property type="entry name" value="Mntp/YtaF"/>
</dbReference>
<evidence type="ECO:0000256" key="3">
    <source>
        <dbReference type="ARBA" id="ARBA00022692"/>
    </source>
</evidence>
<feature type="transmembrane region" description="Helical" evidence="8">
    <location>
        <begin position="129"/>
        <end position="149"/>
    </location>
</feature>
<feature type="transmembrane region" description="Helical" evidence="8">
    <location>
        <begin position="66"/>
        <end position="84"/>
    </location>
</feature>
<sequence>MIEVIFLAIALSMDAFAVSIGLGSKPVSSKFRLAMIAAIMFGLFQGLMPLLGYLGGKGMLGWIDGFAPWLAFALLALVGAKMIYEGFAEGIEEDIAQITFKVMLILSLATSIDAMAAGFSLTLLAVQPLLACLVIAAVTAVFSALGVYIGHRSGTWLEGKAEVFGGLILIAIALKMVVG</sequence>
<dbReference type="InterPro" id="IPR022929">
    <property type="entry name" value="Put_MntP"/>
</dbReference>
<evidence type="ECO:0000313" key="9">
    <source>
        <dbReference type="EMBL" id="TKB47133.1"/>
    </source>
</evidence>
<evidence type="ECO:0000256" key="1">
    <source>
        <dbReference type="ARBA" id="ARBA00022448"/>
    </source>
</evidence>
<accession>A0A4U1B914</accession>
<dbReference type="EMBL" id="SWDB01000004">
    <property type="protein sequence ID" value="TKB47133.1"/>
    <property type="molecule type" value="Genomic_DNA"/>
</dbReference>
<keyword evidence="10" id="KW-1185">Reference proteome</keyword>
<dbReference type="GO" id="GO:0005886">
    <property type="term" value="C:plasma membrane"/>
    <property type="evidence" value="ECO:0007669"/>
    <property type="project" value="UniProtKB-SubCell"/>
</dbReference>
<organism evidence="9 10">
    <name type="scientific">Thalassotalea mangrovi</name>
    <dbReference type="NCBI Taxonomy" id="2572245"/>
    <lineage>
        <taxon>Bacteria</taxon>
        <taxon>Pseudomonadati</taxon>
        <taxon>Pseudomonadota</taxon>
        <taxon>Gammaproteobacteria</taxon>
        <taxon>Alteromonadales</taxon>
        <taxon>Colwelliaceae</taxon>
        <taxon>Thalassotalea</taxon>
    </lineage>
</organism>
<dbReference type="AlphaFoldDB" id="A0A4U1B914"/>
<evidence type="ECO:0000256" key="6">
    <source>
        <dbReference type="ARBA" id="ARBA00023136"/>
    </source>
</evidence>
<dbReference type="PANTHER" id="PTHR35529:SF1">
    <property type="entry name" value="MANGANESE EFFLUX PUMP MNTP-RELATED"/>
    <property type="match status" value="1"/>
</dbReference>
<keyword evidence="6 8" id="KW-0472">Membrane</keyword>
<keyword evidence="1 8" id="KW-0813">Transport</keyword>
<dbReference type="OrthoDB" id="9811590at2"/>
<keyword evidence="2 8" id="KW-1003">Cell membrane</keyword>
<keyword evidence="3 8" id="KW-0812">Transmembrane</keyword>
<keyword evidence="5 8" id="KW-0406">Ion transport</keyword>
<keyword evidence="4 8" id="KW-1133">Transmembrane helix</keyword>
<dbReference type="GO" id="GO:0005384">
    <property type="term" value="F:manganese ion transmembrane transporter activity"/>
    <property type="evidence" value="ECO:0007669"/>
    <property type="project" value="UniProtKB-UniRule"/>
</dbReference>
<dbReference type="Proteomes" id="UP000307999">
    <property type="component" value="Unassembled WGS sequence"/>
</dbReference>
<comment type="caution">
    <text evidence="9">The sequence shown here is derived from an EMBL/GenBank/DDBJ whole genome shotgun (WGS) entry which is preliminary data.</text>
</comment>
<evidence type="ECO:0000256" key="7">
    <source>
        <dbReference type="ARBA" id="ARBA00023211"/>
    </source>
</evidence>
<protein>
    <recommendedName>
        <fullName evidence="8">Putative manganese efflux pump MntP</fullName>
    </recommendedName>
</protein>
<keyword evidence="7 8" id="KW-0464">Manganese</keyword>
<dbReference type="PANTHER" id="PTHR35529">
    <property type="entry name" value="MANGANESE EFFLUX PUMP MNTP-RELATED"/>
    <property type="match status" value="1"/>
</dbReference>
<proteinExistence type="inferred from homology"/>
<reference evidence="9 10" key="1">
    <citation type="submission" date="2019-04" db="EMBL/GenBank/DDBJ databases">
        <title>Thalassotalea guangxiensis sp. nov., isolated from sediment of the coastal wetland.</title>
        <authorList>
            <person name="Zheng S."/>
            <person name="Zhang D."/>
        </authorList>
    </citation>
    <scope>NUCLEOTIDE SEQUENCE [LARGE SCALE GENOMIC DNA]</scope>
    <source>
        <strain evidence="9 10">ZS-4</strain>
    </source>
</reference>
<feature type="transmembrane region" description="Helical" evidence="8">
    <location>
        <begin position="33"/>
        <end position="54"/>
    </location>
</feature>
<evidence type="ECO:0000256" key="2">
    <source>
        <dbReference type="ARBA" id="ARBA00022475"/>
    </source>
</evidence>
<name>A0A4U1B914_9GAMM</name>